<dbReference type="GO" id="GO:0007018">
    <property type="term" value="P:microtubule-based movement"/>
    <property type="evidence" value="ECO:0007669"/>
    <property type="project" value="InterPro"/>
</dbReference>
<dbReference type="Pfam" id="PF18198">
    <property type="entry name" value="AAA_lid_11"/>
    <property type="match status" value="1"/>
</dbReference>
<dbReference type="InterPro" id="IPR042219">
    <property type="entry name" value="AAA_lid_11_sf"/>
</dbReference>
<feature type="compositionally biased region" description="Basic residues" evidence="1">
    <location>
        <begin position="323"/>
        <end position="334"/>
    </location>
</feature>
<dbReference type="PANTHER" id="PTHR45703:SF36">
    <property type="entry name" value="DYNEIN HEAVY CHAIN, CYTOPLASMIC"/>
    <property type="match status" value="1"/>
</dbReference>
<dbReference type="FunFam" id="1.10.8.720:FF:000003">
    <property type="entry name" value="Cytoplasmic dynein heavy chain 2"/>
    <property type="match status" value="1"/>
</dbReference>
<dbReference type="InterPro" id="IPR027417">
    <property type="entry name" value="P-loop_NTPase"/>
</dbReference>
<evidence type="ECO:0000256" key="1">
    <source>
        <dbReference type="SAM" id="MobiDB-lite"/>
    </source>
</evidence>
<dbReference type="Pfam" id="PF03028">
    <property type="entry name" value="Dynein_heavy"/>
    <property type="match status" value="1"/>
</dbReference>
<dbReference type="GO" id="GO:0051959">
    <property type="term" value="F:dynein light intermediate chain binding"/>
    <property type="evidence" value="ECO:0007669"/>
    <property type="project" value="InterPro"/>
</dbReference>
<dbReference type="GO" id="GO:0045505">
    <property type="term" value="F:dynein intermediate chain binding"/>
    <property type="evidence" value="ECO:0007669"/>
    <property type="project" value="InterPro"/>
</dbReference>
<dbReference type="AlphaFoldDB" id="A0A8H7ZSA0"/>
<feature type="non-terminal residue" evidence="4">
    <location>
        <position position="1"/>
    </location>
</feature>
<evidence type="ECO:0000259" key="3">
    <source>
        <dbReference type="Pfam" id="PF18198"/>
    </source>
</evidence>
<dbReference type="GO" id="GO:0008569">
    <property type="term" value="F:minus-end-directed microtubule motor activity"/>
    <property type="evidence" value="ECO:0007669"/>
    <property type="project" value="InterPro"/>
</dbReference>
<dbReference type="PANTHER" id="PTHR45703">
    <property type="entry name" value="DYNEIN HEAVY CHAIN"/>
    <property type="match status" value="1"/>
</dbReference>
<dbReference type="GO" id="GO:0030286">
    <property type="term" value="C:dynein complex"/>
    <property type="evidence" value="ECO:0007669"/>
    <property type="project" value="InterPro"/>
</dbReference>
<evidence type="ECO:0000313" key="4">
    <source>
        <dbReference type="EMBL" id="KAG5458344.1"/>
    </source>
</evidence>
<name>A0A8H7ZSA0_9FUNG</name>
<dbReference type="InterPro" id="IPR041658">
    <property type="entry name" value="AAA_lid_11"/>
</dbReference>
<feature type="region of interest" description="Disordered" evidence="1">
    <location>
        <begin position="305"/>
        <end position="334"/>
    </location>
</feature>
<dbReference type="OrthoDB" id="447173at2759"/>
<accession>A0A8H7ZSA0</accession>
<sequence>YRVEKLVRESNAKCASVALGSPEGYDIADKAIAVAVSAGTWVLLKNVPLAASWLNQLGKRLHGLNPHPQFRLFLTVEVNPGVPSNVLRISRVLMFEPPPGIKANLQESLNGLSLARVKQPPNERSRLYFLLCWLHATLQERLRYVPLGWTKAYEYDSSDLDLALALVDQLLETVAQGRANVNPESIPWRAIRTLLSQSVYGGKIDHEFDLKILETFVGHLFTPRSYDVDFSLLAGSNLIIPDAVRIDQFKEWVSALPALQPTSWLGLPQNAERFLLETKGTGQDFACLFLHVPFAASDSVYRRGSASSSKRHRPARKTQADLRRRRFTSGRLKS</sequence>
<feature type="domain" description="Dynein heavy chain region D6 P-loop" evidence="2">
    <location>
        <begin position="3"/>
        <end position="91"/>
    </location>
</feature>
<dbReference type="InterPro" id="IPR026983">
    <property type="entry name" value="DHC"/>
</dbReference>
<reference evidence="4 5" key="1">
    <citation type="journal article" name="Sci. Rep.">
        <title>Genome-scale phylogenetic analyses confirm Olpidium as the closest living zoosporic fungus to the non-flagellated, terrestrial fungi.</title>
        <authorList>
            <person name="Chang Y."/>
            <person name="Rochon D."/>
            <person name="Sekimoto S."/>
            <person name="Wang Y."/>
            <person name="Chovatia M."/>
            <person name="Sandor L."/>
            <person name="Salamov A."/>
            <person name="Grigoriev I.V."/>
            <person name="Stajich J.E."/>
            <person name="Spatafora J.W."/>
        </authorList>
    </citation>
    <scope>NUCLEOTIDE SEQUENCE [LARGE SCALE GENOMIC DNA]</scope>
    <source>
        <strain evidence="4">S191</strain>
    </source>
</reference>
<comment type="caution">
    <text evidence="4">The sequence shown here is derived from an EMBL/GenBank/DDBJ whole genome shotgun (WGS) entry which is preliminary data.</text>
</comment>
<organism evidence="4 5">
    <name type="scientific">Olpidium bornovanus</name>
    <dbReference type="NCBI Taxonomy" id="278681"/>
    <lineage>
        <taxon>Eukaryota</taxon>
        <taxon>Fungi</taxon>
        <taxon>Fungi incertae sedis</taxon>
        <taxon>Olpidiomycota</taxon>
        <taxon>Olpidiomycotina</taxon>
        <taxon>Olpidiomycetes</taxon>
        <taxon>Olpidiales</taxon>
        <taxon>Olpidiaceae</taxon>
        <taxon>Olpidium</taxon>
    </lineage>
</organism>
<dbReference type="Proteomes" id="UP000673691">
    <property type="component" value="Unassembled WGS sequence"/>
</dbReference>
<protein>
    <submittedName>
        <fullName evidence="4">Dynein heavy chain domain-containing protein</fullName>
    </submittedName>
</protein>
<dbReference type="InterPro" id="IPR004273">
    <property type="entry name" value="Dynein_heavy_D6_P-loop"/>
</dbReference>
<gene>
    <name evidence="4" type="ORF">BJ554DRAFT_1441</name>
</gene>
<evidence type="ECO:0000313" key="5">
    <source>
        <dbReference type="Proteomes" id="UP000673691"/>
    </source>
</evidence>
<evidence type="ECO:0000259" key="2">
    <source>
        <dbReference type="Pfam" id="PF03028"/>
    </source>
</evidence>
<keyword evidence="5" id="KW-1185">Reference proteome</keyword>
<dbReference type="FunFam" id="3.40.50.300:FF:000373">
    <property type="entry name" value="Cytoplasmic dynein heavy chain 2"/>
    <property type="match status" value="1"/>
</dbReference>
<dbReference type="Gene3D" id="1.10.8.720">
    <property type="entry name" value="Region D6 of dynein motor"/>
    <property type="match status" value="1"/>
</dbReference>
<dbReference type="Gene3D" id="3.40.50.300">
    <property type="entry name" value="P-loop containing nucleotide triphosphate hydrolases"/>
    <property type="match status" value="1"/>
</dbReference>
<proteinExistence type="predicted"/>
<feature type="domain" description="Dynein heavy chain AAA lid" evidence="3">
    <location>
        <begin position="125"/>
        <end position="271"/>
    </location>
</feature>
<dbReference type="EMBL" id="JAEFCI010008627">
    <property type="protein sequence ID" value="KAG5458344.1"/>
    <property type="molecule type" value="Genomic_DNA"/>
</dbReference>